<keyword evidence="2" id="KW-0328">Glycosyltransferase</keyword>
<dbReference type="CDD" id="cd00761">
    <property type="entry name" value="Glyco_tranf_GTA_type"/>
    <property type="match status" value="1"/>
</dbReference>
<dbReference type="SUPFAM" id="SSF53448">
    <property type="entry name" value="Nucleotide-diphospho-sugar transferases"/>
    <property type="match status" value="1"/>
</dbReference>
<dbReference type="PANTHER" id="PTHR22916:SF3">
    <property type="entry name" value="UDP-GLCNAC:BETAGAL BETA-1,3-N-ACETYLGLUCOSAMINYLTRANSFERASE-LIKE PROTEIN 1"/>
    <property type="match status" value="1"/>
</dbReference>
<comment type="caution">
    <text evidence="2">The sequence shown here is derived from an EMBL/GenBank/DDBJ whole genome shotgun (WGS) entry which is preliminary data.</text>
</comment>
<dbReference type="InterPro" id="IPR029044">
    <property type="entry name" value="Nucleotide-diphossugar_trans"/>
</dbReference>
<dbReference type="PANTHER" id="PTHR22916">
    <property type="entry name" value="GLYCOSYLTRANSFERASE"/>
    <property type="match status" value="1"/>
</dbReference>
<reference evidence="2 3" key="1">
    <citation type="journal article" date="2023" name="Int. J. Syst. Evol. Microbiol.">
        <title>Winogradskyella bathintestinalis sp. nov., isolated from the intestine of the deep-sea loosejaw dragonfish, Malacosteus niger.</title>
        <authorList>
            <person name="Uniacke-Lowe S."/>
            <person name="Johnson C.N."/>
            <person name="Stanton C."/>
            <person name="Hill C."/>
            <person name="Ross P."/>
        </authorList>
    </citation>
    <scope>NUCLEOTIDE SEQUENCE [LARGE SCALE GENOMIC DNA]</scope>
    <source>
        <strain evidence="2 3">APC 3343</strain>
    </source>
</reference>
<keyword evidence="3" id="KW-1185">Reference proteome</keyword>
<gene>
    <name evidence="2" type="ORF">QMA06_06840</name>
</gene>
<evidence type="ECO:0000259" key="1">
    <source>
        <dbReference type="Pfam" id="PF00535"/>
    </source>
</evidence>
<dbReference type="EMBL" id="JASDDK010000002">
    <property type="protein sequence ID" value="MDN3492430.1"/>
    <property type="molecule type" value="Genomic_DNA"/>
</dbReference>
<feature type="domain" description="Glycosyltransferase 2-like" evidence="1">
    <location>
        <begin position="6"/>
        <end position="170"/>
    </location>
</feature>
<accession>A0ABT7ZTW0</accession>
<name>A0ABT7ZTW0_9FLAO</name>
<protein>
    <submittedName>
        <fullName evidence="2">Glycosyltransferase family 2 protein</fullName>
        <ecNumber evidence="2">2.4.-.-</ecNumber>
    </submittedName>
</protein>
<organism evidence="2 3">
    <name type="scientific">Winogradskyella bathintestinalis</name>
    <dbReference type="NCBI Taxonomy" id="3035208"/>
    <lineage>
        <taxon>Bacteria</taxon>
        <taxon>Pseudomonadati</taxon>
        <taxon>Bacteroidota</taxon>
        <taxon>Flavobacteriia</taxon>
        <taxon>Flavobacteriales</taxon>
        <taxon>Flavobacteriaceae</taxon>
        <taxon>Winogradskyella</taxon>
    </lineage>
</organism>
<proteinExistence type="predicted"/>
<dbReference type="Pfam" id="PF00535">
    <property type="entry name" value="Glycos_transf_2"/>
    <property type="match status" value="1"/>
</dbReference>
<dbReference type="RefSeq" id="WP_290206124.1">
    <property type="nucleotide sequence ID" value="NZ_JASDDK010000002.1"/>
</dbReference>
<dbReference type="Proteomes" id="UP001231197">
    <property type="component" value="Unassembled WGS sequence"/>
</dbReference>
<dbReference type="Gene3D" id="3.90.550.10">
    <property type="entry name" value="Spore Coat Polysaccharide Biosynthesis Protein SpsA, Chain A"/>
    <property type="match status" value="1"/>
</dbReference>
<evidence type="ECO:0000313" key="2">
    <source>
        <dbReference type="EMBL" id="MDN3492430.1"/>
    </source>
</evidence>
<dbReference type="GO" id="GO:0016757">
    <property type="term" value="F:glycosyltransferase activity"/>
    <property type="evidence" value="ECO:0007669"/>
    <property type="project" value="UniProtKB-KW"/>
</dbReference>
<sequence length="321" mass="37530">MQPLVSIIIPTYNSKKYLKETVNSALNQTYKLIEIIVIDDGSTDGTETMFTNFEKQGIACYRVKNGGASSARNYGLSKANGDYIQFLDADDILHESKIEKQLQLMQLHDADICYSPWIDFKVSINDYQDEFKFSRLDHGTMRTGKELMSSFGMDNWFINTLSWLVKRDIVDKAGLWDVDIINNNDGEYFSRVLFYAIRVVCCNEHLAYYRRTPNSLGKLNSVLKIEASFNSYQKIETLLCSCNDVKLMSYPKRMYYMQYKRIKKNYPNLAKRAAKNFDRIKAPSFLSKKKYYWIFINRFGLYNGTKLYTFLQPIWGLLKRN</sequence>
<dbReference type="InterPro" id="IPR001173">
    <property type="entry name" value="Glyco_trans_2-like"/>
</dbReference>
<evidence type="ECO:0000313" key="3">
    <source>
        <dbReference type="Proteomes" id="UP001231197"/>
    </source>
</evidence>
<keyword evidence="2" id="KW-0808">Transferase</keyword>
<dbReference type="EC" id="2.4.-.-" evidence="2"/>